<organism evidence="1 2">
    <name type="scientific">Arctium lappa</name>
    <name type="common">Greater burdock</name>
    <name type="synonym">Lappa major</name>
    <dbReference type="NCBI Taxonomy" id="4217"/>
    <lineage>
        <taxon>Eukaryota</taxon>
        <taxon>Viridiplantae</taxon>
        <taxon>Streptophyta</taxon>
        <taxon>Embryophyta</taxon>
        <taxon>Tracheophyta</taxon>
        <taxon>Spermatophyta</taxon>
        <taxon>Magnoliopsida</taxon>
        <taxon>eudicotyledons</taxon>
        <taxon>Gunneridae</taxon>
        <taxon>Pentapetalae</taxon>
        <taxon>asterids</taxon>
        <taxon>campanulids</taxon>
        <taxon>Asterales</taxon>
        <taxon>Asteraceae</taxon>
        <taxon>Carduoideae</taxon>
        <taxon>Cardueae</taxon>
        <taxon>Arctiinae</taxon>
        <taxon>Arctium</taxon>
    </lineage>
</organism>
<comment type="caution">
    <text evidence="1">The sequence shown here is derived from an EMBL/GenBank/DDBJ whole genome shotgun (WGS) entry which is preliminary data.</text>
</comment>
<accession>A0ACB9EHW7</accession>
<protein>
    <submittedName>
        <fullName evidence="1">Uncharacterized protein</fullName>
    </submittedName>
</protein>
<dbReference type="Proteomes" id="UP001055879">
    <property type="component" value="Linkage Group LG02"/>
</dbReference>
<proteinExistence type="predicted"/>
<reference evidence="2" key="1">
    <citation type="journal article" date="2022" name="Mol. Ecol. Resour.">
        <title>The genomes of chicory, endive, great burdock and yacon provide insights into Asteraceae palaeo-polyploidization history and plant inulin production.</title>
        <authorList>
            <person name="Fan W."/>
            <person name="Wang S."/>
            <person name="Wang H."/>
            <person name="Wang A."/>
            <person name="Jiang F."/>
            <person name="Liu H."/>
            <person name="Zhao H."/>
            <person name="Xu D."/>
            <person name="Zhang Y."/>
        </authorList>
    </citation>
    <scope>NUCLEOTIDE SEQUENCE [LARGE SCALE GENOMIC DNA]</scope>
    <source>
        <strain evidence="2">cv. Niubang</strain>
    </source>
</reference>
<name>A0ACB9EHW7_ARCLA</name>
<evidence type="ECO:0000313" key="2">
    <source>
        <dbReference type="Proteomes" id="UP001055879"/>
    </source>
</evidence>
<evidence type="ECO:0000313" key="1">
    <source>
        <dbReference type="EMBL" id="KAI3758519.1"/>
    </source>
</evidence>
<reference evidence="1 2" key="2">
    <citation type="journal article" date="2022" name="Mol. Ecol. Resour.">
        <title>The genomes of chicory, endive, great burdock and yacon provide insights into Asteraceae paleo-polyploidization history and plant inulin production.</title>
        <authorList>
            <person name="Fan W."/>
            <person name="Wang S."/>
            <person name="Wang H."/>
            <person name="Wang A."/>
            <person name="Jiang F."/>
            <person name="Liu H."/>
            <person name="Zhao H."/>
            <person name="Xu D."/>
            <person name="Zhang Y."/>
        </authorList>
    </citation>
    <scope>NUCLEOTIDE SEQUENCE [LARGE SCALE GENOMIC DNA]</scope>
    <source>
        <strain evidence="2">cv. Niubang</strain>
    </source>
</reference>
<keyword evidence="2" id="KW-1185">Reference proteome</keyword>
<dbReference type="EMBL" id="CM042048">
    <property type="protein sequence ID" value="KAI3758519.1"/>
    <property type="molecule type" value="Genomic_DNA"/>
</dbReference>
<sequence length="194" mass="22210">MKRSPNGDEKFMENKAFLDYSKLSDGGEVVKPSSIALSEFHFLLLIGNRVKVVNRINEQIVEELHFDQTLESTSKGIIGLSIDASVGLFYAYDENSIFHAETAFSDRDFFRASSFFAKLIVSQALVEQLYWSFEQLDLCETYGYVAYINYALSFEEITLKFISIGEQDALRTFLLRKLDNLVKDDKCQIMMIST</sequence>
<gene>
    <name evidence="1" type="ORF">L6452_06084</name>
</gene>